<comment type="similarity">
    <text evidence="2">Belongs to the methyltransferase superfamily. L-isoaspartyl/D-aspartyl protein methyltransferase family.</text>
</comment>
<dbReference type="AlphaFoldDB" id="A0A8D8LW27"/>
<feature type="signal peptide" evidence="8">
    <location>
        <begin position="1"/>
        <end position="21"/>
    </location>
</feature>
<dbReference type="PANTHER" id="PTHR11579:SF0">
    <property type="entry name" value="PROTEIN-L-ISOASPARTATE(D-ASPARTATE) O-METHYLTRANSFERASE"/>
    <property type="match status" value="1"/>
</dbReference>
<dbReference type="EC" id="2.1.1.77" evidence="3"/>
<dbReference type="EMBL" id="HBUF01034893">
    <property type="protein sequence ID" value="CAG6616136.1"/>
    <property type="molecule type" value="Transcribed_RNA"/>
</dbReference>
<dbReference type="CDD" id="cd02440">
    <property type="entry name" value="AdoMet_MTases"/>
    <property type="match status" value="1"/>
</dbReference>
<reference evidence="9" key="1">
    <citation type="submission" date="2021-05" db="EMBL/GenBank/DDBJ databases">
        <authorList>
            <person name="Alioto T."/>
            <person name="Alioto T."/>
            <person name="Gomez Garrido J."/>
        </authorList>
    </citation>
    <scope>NUCLEOTIDE SEQUENCE</scope>
</reference>
<accession>A0A8D8LW27</accession>
<dbReference type="GO" id="GO:0005737">
    <property type="term" value="C:cytoplasm"/>
    <property type="evidence" value="ECO:0007669"/>
    <property type="project" value="UniProtKB-SubCell"/>
</dbReference>
<protein>
    <recommendedName>
        <fullName evidence="3">protein-L-isoaspartate(D-aspartate) O-methyltransferase</fullName>
        <ecNumber evidence="3">2.1.1.77</ecNumber>
    </recommendedName>
</protein>
<dbReference type="SUPFAM" id="SSF53335">
    <property type="entry name" value="S-adenosyl-L-methionine-dependent methyltransferases"/>
    <property type="match status" value="1"/>
</dbReference>
<evidence type="ECO:0000256" key="3">
    <source>
        <dbReference type="ARBA" id="ARBA00011890"/>
    </source>
</evidence>
<organism evidence="9">
    <name type="scientific">Cacopsylla melanoneura</name>
    <dbReference type="NCBI Taxonomy" id="428564"/>
    <lineage>
        <taxon>Eukaryota</taxon>
        <taxon>Metazoa</taxon>
        <taxon>Ecdysozoa</taxon>
        <taxon>Arthropoda</taxon>
        <taxon>Hexapoda</taxon>
        <taxon>Insecta</taxon>
        <taxon>Pterygota</taxon>
        <taxon>Neoptera</taxon>
        <taxon>Paraneoptera</taxon>
        <taxon>Hemiptera</taxon>
        <taxon>Sternorrhyncha</taxon>
        <taxon>Psylloidea</taxon>
        <taxon>Psyllidae</taxon>
        <taxon>Psyllinae</taxon>
        <taxon>Cacopsylla</taxon>
    </lineage>
</organism>
<dbReference type="InterPro" id="IPR000682">
    <property type="entry name" value="PCMT"/>
</dbReference>
<name>A0A8D8LW27_9HEMI</name>
<dbReference type="GO" id="GO:0004719">
    <property type="term" value="F:protein-L-isoaspartate (D-aspartate) O-methyltransferase activity"/>
    <property type="evidence" value="ECO:0007669"/>
    <property type="project" value="UniProtKB-EC"/>
</dbReference>
<keyword evidence="4" id="KW-0963">Cytoplasm</keyword>
<dbReference type="InterPro" id="IPR029063">
    <property type="entry name" value="SAM-dependent_MTases_sf"/>
</dbReference>
<proteinExistence type="inferred from homology"/>
<keyword evidence="8" id="KW-0732">Signal</keyword>
<evidence type="ECO:0000256" key="5">
    <source>
        <dbReference type="ARBA" id="ARBA00022603"/>
    </source>
</evidence>
<dbReference type="Gene3D" id="3.40.50.150">
    <property type="entry name" value="Vaccinia Virus protein VP39"/>
    <property type="match status" value="1"/>
</dbReference>
<evidence type="ECO:0000256" key="2">
    <source>
        <dbReference type="ARBA" id="ARBA00005369"/>
    </source>
</evidence>
<dbReference type="Pfam" id="PF01135">
    <property type="entry name" value="PCMT"/>
    <property type="match status" value="1"/>
</dbReference>
<dbReference type="GO" id="GO:0032259">
    <property type="term" value="P:methylation"/>
    <property type="evidence" value="ECO:0007669"/>
    <property type="project" value="UniProtKB-KW"/>
</dbReference>
<keyword evidence="5 9" id="KW-0489">Methyltransferase</keyword>
<evidence type="ECO:0000256" key="8">
    <source>
        <dbReference type="SAM" id="SignalP"/>
    </source>
</evidence>
<evidence type="ECO:0000256" key="4">
    <source>
        <dbReference type="ARBA" id="ARBA00022490"/>
    </source>
</evidence>
<keyword evidence="6 9" id="KW-0808">Transferase</keyword>
<feature type="chain" id="PRO_5034497529" description="protein-L-isoaspartate(D-aspartate) O-methyltransferase" evidence="8">
    <location>
        <begin position="22"/>
        <end position="510"/>
    </location>
</feature>
<sequence>MSSTLFASSLLVSLVVSSVSAFFADEHQVREYEDWRHESNDEMIQALKQFNHIQSPQVESVMRSIDRRRFIERPIMNNPYWDIPQSLGFGSVMSSPKVHAQALEILKEHLKPGARVLDIGSGSGYLTACMAHMVGPKGKVYAVEHIEDLVEQANRTMHTYYPNLMEHGRVEFVAGDGREGHKEGAPYDVIYVGGAVHYYPFKMMNQTKENGIALFATDKWLHSMINHGMAKFKRKNHSRSSLHKLCSRVEQIELSKKENLTEEIAREEGELIFTRFTTTGTTIVEYYEDETGTTYNPLRKHPLPERFNYDWLLNYTDASRETENTMFEETMNYDAIETKPGTYHYHDLFGSPDDVSIDVTYPPGLRSSELSDWEPSNETLNELHNISRLMPRVTFNTDYYEVDGVKYTPAFEGEEVNVDNITMPDWYRRFQEEEFEKWTLPTVHTSKKWRWMVSRDKERARLSSLGLLTPWPTTTRFTGNPFYDNIDSYFTNDEVLKSNETDSMYDTRKL</sequence>
<evidence type="ECO:0000313" key="9">
    <source>
        <dbReference type="EMBL" id="CAG6616136.1"/>
    </source>
</evidence>
<evidence type="ECO:0000256" key="7">
    <source>
        <dbReference type="ARBA" id="ARBA00022691"/>
    </source>
</evidence>
<evidence type="ECO:0000256" key="1">
    <source>
        <dbReference type="ARBA" id="ARBA00004496"/>
    </source>
</evidence>
<keyword evidence="7" id="KW-0949">S-adenosyl-L-methionine</keyword>
<dbReference type="PANTHER" id="PTHR11579">
    <property type="entry name" value="PROTEIN-L-ISOASPARTATE O-METHYLTRANSFERASE"/>
    <property type="match status" value="1"/>
</dbReference>
<evidence type="ECO:0000256" key="6">
    <source>
        <dbReference type="ARBA" id="ARBA00022679"/>
    </source>
</evidence>
<comment type="subcellular location">
    <subcellularLocation>
        <location evidence="1">Cytoplasm</location>
    </subcellularLocation>
</comment>